<feature type="transmembrane region" description="Helical" evidence="1">
    <location>
        <begin position="122"/>
        <end position="142"/>
    </location>
</feature>
<evidence type="ECO:0008006" key="4">
    <source>
        <dbReference type="Google" id="ProtNLM"/>
    </source>
</evidence>
<dbReference type="Proteomes" id="UP000053239">
    <property type="component" value="Unassembled WGS sequence"/>
</dbReference>
<evidence type="ECO:0000313" key="3">
    <source>
        <dbReference type="Proteomes" id="UP000053239"/>
    </source>
</evidence>
<evidence type="ECO:0000313" key="2">
    <source>
        <dbReference type="EMBL" id="KMZ96505.1"/>
    </source>
</evidence>
<protein>
    <recommendedName>
        <fullName evidence="4">Variable surface protein</fullName>
    </recommendedName>
</protein>
<sequence length="218" mass="25744">MKFKDYRSSYASFNRLLAKHEYKEELDDLNLGGNLVDNEMPPNINNEEDVTSTYKYLKKRRPINLFLYKKGYKDRYSKKKGLVKLDCYYEKKIFDKLDGIFLLAKNMKDDKKGFKKKMRKRYDLPIGLSVIYVFAVGIIMLLEECGVKCLYCITKELKPLFYVVYSILLCILPITIFLVLSYITIKIIKYERLKAGKGKMNLKEYCSFCKDLINNKIN</sequence>
<dbReference type="EMBL" id="KQ235585">
    <property type="protein sequence ID" value="KMZ96505.1"/>
    <property type="molecule type" value="Genomic_DNA"/>
</dbReference>
<feature type="transmembrane region" description="Helical" evidence="1">
    <location>
        <begin position="162"/>
        <end position="185"/>
    </location>
</feature>
<dbReference type="InterPro" id="IPR022139">
    <property type="entry name" value="Fam-L/Fam-M-like_plasmodium"/>
</dbReference>
<name>A0A0J9TL92_PLAVI</name>
<keyword evidence="1" id="KW-0472">Membrane</keyword>
<proteinExistence type="predicted"/>
<dbReference type="Pfam" id="PF12420">
    <property type="entry name" value="DUF3671"/>
    <property type="match status" value="1"/>
</dbReference>
<evidence type="ECO:0000256" key="1">
    <source>
        <dbReference type="SAM" id="Phobius"/>
    </source>
</evidence>
<keyword evidence="1" id="KW-1133">Transmembrane helix</keyword>
<organism evidence="2 3">
    <name type="scientific">Plasmodium vivax North Korean</name>
    <dbReference type="NCBI Taxonomy" id="1035514"/>
    <lineage>
        <taxon>Eukaryota</taxon>
        <taxon>Sar</taxon>
        <taxon>Alveolata</taxon>
        <taxon>Apicomplexa</taxon>
        <taxon>Aconoidasida</taxon>
        <taxon>Haemosporida</taxon>
        <taxon>Plasmodiidae</taxon>
        <taxon>Plasmodium</taxon>
        <taxon>Plasmodium (Plasmodium)</taxon>
    </lineage>
</organism>
<reference evidence="2 3" key="1">
    <citation type="submission" date="2011-09" db="EMBL/GenBank/DDBJ databases">
        <title>The Genome Sequence of Plasmodium vivax North Korean.</title>
        <authorList>
            <consortium name="The Broad Institute Genome Sequencing Platform"/>
            <consortium name="The Broad Institute Genome Sequencing Center for Infectious Disease"/>
            <person name="Neafsey D."/>
            <person name="Carlton J."/>
            <person name="Barnwell J."/>
            <person name="Collins W."/>
            <person name="Escalante A."/>
            <person name="Mullikin J."/>
            <person name="Saul A."/>
            <person name="Guigo R."/>
            <person name="Camara F."/>
            <person name="Young S.K."/>
            <person name="Zeng Q."/>
            <person name="Gargeya S."/>
            <person name="Fitzgerald M."/>
            <person name="Haas B."/>
            <person name="Abouelleil A."/>
            <person name="Alvarado L."/>
            <person name="Arachchi H.M."/>
            <person name="Berlin A."/>
            <person name="Brown A."/>
            <person name="Chapman S.B."/>
            <person name="Chen Z."/>
            <person name="Dunbar C."/>
            <person name="Freedman E."/>
            <person name="Gearin G."/>
            <person name="Gellesch M."/>
            <person name="Goldberg J."/>
            <person name="Griggs A."/>
            <person name="Gujja S."/>
            <person name="Heiman D."/>
            <person name="Howarth C."/>
            <person name="Larson L."/>
            <person name="Lui A."/>
            <person name="MacDonald P.J.P."/>
            <person name="Montmayeur A."/>
            <person name="Murphy C."/>
            <person name="Neiman D."/>
            <person name="Pearson M."/>
            <person name="Priest M."/>
            <person name="Roberts A."/>
            <person name="Saif S."/>
            <person name="Shea T."/>
            <person name="Shenoy N."/>
            <person name="Sisk P."/>
            <person name="Stolte C."/>
            <person name="Sykes S."/>
            <person name="Wortman J."/>
            <person name="Nusbaum C."/>
            <person name="Birren B."/>
        </authorList>
    </citation>
    <scope>NUCLEOTIDE SEQUENCE [LARGE SCALE GENOMIC DNA]</scope>
    <source>
        <strain evidence="2 3">North Korean</strain>
    </source>
</reference>
<keyword evidence="1" id="KW-0812">Transmembrane</keyword>
<accession>A0A0J9TL92</accession>
<dbReference type="AlphaFoldDB" id="A0A0J9TL92"/>
<gene>
    <name evidence="2" type="ORF">PVNG_06168</name>
</gene>